<dbReference type="Gene3D" id="3.40.50.2300">
    <property type="match status" value="2"/>
</dbReference>
<feature type="domain" description="Leucine-binding protein" evidence="2">
    <location>
        <begin position="47"/>
        <end position="384"/>
    </location>
</feature>
<keyword evidence="1" id="KW-0732">Signal</keyword>
<keyword evidence="4" id="KW-1185">Reference proteome</keyword>
<dbReference type="PROSITE" id="PS51257">
    <property type="entry name" value="PROKAR_LIPOPROTEIN"/>
    <property type="match status" value="1"/>
</dbReference>
<evidence type="ECO:0000256" key="1">
    <source>
        <dbReference type="ARBA" id="ARBA00022729"/>
    </source>
</evidence>
<dbReference type="Proteomes" id="UP000608850">
    <property type="component" value="Unassembled WGS sequence"/>
</dbReference>
<dbReference type="EMBL" id="BMOQ01000002">
    <property type="protein sequence ID" value="GGN08574.1"/>
    <property type="molecule type" value="Genomic_DNA"/>
</dbReference>
<dbReference type="PROSITE" id="PS51318">
    <property type="entry name" value="TAT"/>
    <property type="match status" value="1"/>
</dbReference>
<dbReference type="InterPro" id="IPR028081">
    <property type="entry name" value="Leu-bd"/>
</dbReference>
<comment type="caution">
    <text evidence="3">The sequence shown here is derived from an EMBL/GenBank/DDBJ whole genome shotgun (WGS) entry which is preliminary data.</text>
</comment>
<dbReference type="RefSeq" id="WP_188876937.1">
    <property type="nucleotide sequence ID" value="NZ_BMOQ01000002.1"/>
</dbReference>
<evidence type="ECO:0000313" key="4">
    <source>
        <dbReference type="Proteomes" id="UP000608850"/>
    </source>
</evidence>
<accession>A0A830G8R6</accession>
<dbReference type="InterPro" id="IPR006311">
    <property type="entry name" value="TAT_signal"/>
</dbReference>
<dbReference type="InterPro" id="IPR028082">
    <property type="entry name" value="Peripla_BP_I"/>
</dbReference>
<sequence>MPKITRRRALEGLGAAGIAGLAGCSSGPAGDGSGSEGTTTGSTGAMEITLGLFTPNSGAFAPWGPSLETGTRLAIRDLENELDVSVDLNVYDTKTDPSGALDAMKRAVTADGIDFAQGGINSSVCTKIGTWASDNNVSYIGQGASDSLRGEACQPFMYMVYQTNHMMATTIGREMADVTDRWYVLYADYVWGHNAEQVVTSAVEENGATVVGTDATPFPNDDYTQYINNVANSEADGVALLIPGPDASRAVKQMRNQGLTDVKIGAQMLEDMVFWGLDHEAAAMVDIASMGWVNTIDGVGDFNDRVAEAGELDPFVRHAKSYTSADQQIRAAVRAGSTRAEDVREELEGHEIQSAARDIHGGGEMYWRACDHELVSPVFSATARDASEMQDDPYKQWFDVTDTTPGDDVVRSCAETGCTL</sequence>
<proteinExistence type="predicted"/>
<gene>
    <name evidence="3" type="ORF">GCM10009021_04950</name>
</gene>
<dbReference type="Pfam" id="PF13458">
    <property type="entry name" value="Peripla_BP_6"/>
    <property type="match status" value="1"/>
</dbReference>
<reference evidence="3 4" key="1">
    <citation type="journal article" date="2019" name="Int. J. Syst. Evol. Microbiol.">
        <title>The Global Catalogue of Microorganisms (GCM) 10K type strain sequencing project: providing services to taxonomists for standard genome sequencing and annotation.</title>
        <authorList>
            <consortium name="The Broad Institute Genomics Platform"/>
            <consortium name="The Broad Institute Genome Sequencing Center for Infectious Disease"/>
            <person name="Wu L."/>
            <person name="Ma J."/>
        </authorList>
    </citation>
    <scope>NUCLEOTIDE SEQUENCE [LARGE SCALE GENOMIC DNA]</scope>
    <source>
        <strain evidence="3 4">JCM 16331</strain>
    </source>
</reference>
<evidence type="ECO:0000313" key="3">
    <source>
        <dbReference type="EMBL" id="GGN08574.1"/>
    </source>
</evidence>
<dbReference type="InterPro" id="IPR051010">
    <property type="entry name" value="BCAA_transport"/>
</dbReference>
<organism evidence="3 4">
    <name type="scientific">Halarchaeum nitratireducens</name>
    <dbReference type="NCBI Taxonomy" id="489913"/>
    <lineage>
        <taxon>Archaea</taxon>
        <taxon>Methanobacteriati</taxon>
        <taxon>Methanobacteriota</taxon>
        <taxon>Stenosarchaea group</taxon>
        <taxon>Halobacteria</taxon>
        <taxon>Halobacteriales</taxon>
        <taxon>Halobacteriaceae</taxon>
    </lineage>
</organism>
<protein>
    <submittedName>
        <fullName evidence="3">ABC transporter permease</fullName>
    </submittedName>
</protein>
<dbReference type="PANTHER" id="PTHR30483:SF6">
    <property type="entry name" value="PERIPLASMIC BINDING PROTEIN OF ABC TRANSPORTER FOR NATURAL AMINO ACIDS"/>
    <property type="match status" value="1"/>
</dbReference>
<name>A0A830G8R6_9EURY</name>
<dbReference type="OrthoDB" id="264684at2157"/>
<dbReference type="AlphaFoldDB" id="A0A830G8R6"/>
<evidence type="ECO:0000259" key="2">
    <source>
        <dbReference type="Pfam" id="PF13458"/>
    </source>
</evidence>
<dbReference type="PANTHER" id="PTHR30483">
    <property type="entry name" value="LEUCINE-SPECIFIC-BINDING PROTEIN"/>
    <property type="match status" value="1"/>
</dbReference>
<dbReference type="SUPFAM" id="SSF53822">
    <property type="entry name" value="Periplasmic binding protein-like I"/>
    <property type="match status" value="1"/>
</dbReference>